<accession>A0ABN8IRW8</accession>
<dbReference type="EMBL" id="OW152815">
    <property type="protein sequence ID" value="CAH2063093.1"/>
    <property type="molecule type" value="Genomic_DNA"/>
</dbReference>
<feature type="non-terminal residue" evidence="7">
    <location>
        <position position="252"/>
    </location>
</feature>
<gene>
    <name evidence="7" type="ORF">IPOD504_LOCUS12376</name>
</gene>
<dbReference type="InterPro" id="IPR008952">
    <property type="entry name" value="Tetraspanin_EC2_sf"/>
</dbReference>
<evidence type="ECO:0000256" key="6">
    <source>
        <dbReference type="RuleBase" id="RU361218"/>
    </source>
</evidence>
<evidence type="ECO:0000256" key="4">
    <source>
        <dbReference type="ARBA" id="ARBA00022989"/>
    </source>
</evidence>
<feature type="transmembrane region" description="Helical" evidence="6">
    <location>
        <begin position="37"/>
        <end position="59"/>
    </location>
</feature>
<name>A0ABN8IRW8_9NEOP</name>
<dbReference type="InterPro" id="IPR018503">
    <property type="entry name" value="Tetraspanin_CS"/>
</dbReference>
<comment type="subcellular location">
    <subcellularLocation>
        <location evidence="1 6">Membrane</location>
        <topology evidence="1 6">Multi-pass membrane protein</topology>
    </subcellularLocation>
</comment>
<protein>
    <recommendedName>
        <fullName evidence="6">Tetraspanin</fullName>
    </recommendedName>
</protein>
<evidence type="ECO:0000256" key="3">
    <source>
        <dbReference type="ARBA" id="ARBA00022692"/>
    </source>
</evidence>
<reference evidence="7" key="1">
    <citation type="submission" date="2022-03" db="EMBL/GenBank/DDBJ databases">
        <authorList>
            <person name="Martin H S."/>
        </authorList>
    </citation>
    <scope>NUCLEOTIDE SEQUENCE</scope>
</reference>
<feature type="transmembrane region" description="Helical" evidence="6">
    <location>
        <begin position="226"/>
        <end position="249"/>
    </location>
</feature>
<dbReference type="InterPro" id="IPR000301">
    <property type="entry name" value="Tetraspanin_animals"/>
</dbReference>
<keyword evidence="8" id="KW-1185">Reference proteome</keyword>
<evidence type="ECO:0000313" key="8">
    <source>
        <dbReference type="Proteomes" id="UP000837857"/>
    </source>
</evidence>
<evidence type="ECO:0000313" key="7">
    <source>
        <dbReference type="EMBL" id="CAH2063093.1"/>
    </source>
</evidence>
<evidence type="ECO:0000256" key="5">
    <source>
        <dbReference type="ARBA" id="ARBA00023136"/>
    </source>
</evidence>
<evidence type="ECO:0000256" key="1">
    <source>
        <dbReference type="ARBA" id="ARBA00004141"/>
    </source>
</evidence>
<dbReference type="Gene3D" id="1.10.1450.10">
    <property type="entry name" value="Tetraspanin"/>
    <property type="match status" value="1"/>
</dbReference>
<keyword evidence="3 6" id="KW-0812">Transmembrane</keyword>
<proteinExistence type="inferred from homology"/>
<dbReference type="Pfam" id="PF00335">
    <property type="entry name" value="Tetraspanin"/>
    <property type="match status" value="1"/>
</dbReference>
<dbReference type="Proteomes" id="UP000837857">
    <property type="component" value="Chromosome 3"/>
</dbReference>
<keyword evidence="4 6" id="KW-1133">Transmembrane helix</keyword>
<feature type="transmembrane region" description="Helical" evidence="6">
    <location>
        <begin position="107"/>
        <end position="130"/>
    </location>
</feature>
<evidence type="ECO:0000256" key="2">
    <source>
        <dbReference type="ARBA" id="ARBA00006840"/>
    </source>
</evidence>
<comment type="similarity">
    <text evidence="2 6">Belongs to the tetraspanin (TM4SF) family.</text>
</comment>
<dbReference type="SUPFAM" id="SSF48652">
    <property type="entry name" value="Tetraspanin"/>
    <property type="match status" value="1"/>
</dbReference>
<dbReference type="PANTHER" id="PTHR19282">
    <property type="entry name" value="TETRASPANIN"/>
    <property type="match status" value="1"/>
</dbReference>
<feature type="transmembrane region" description="Helical" evidence="6">
    <location>
        <begin position="71"/>
        <end position="95"/>
    </location>
</feature>
<organism evidence="7 8">
    <name type="scientific">Iphiclides podalirius</name>
    <name type="common">scarce swallowtail</name>
    <dbReference type="NCBI Taxonomy" id="110791"/>
    <lineage>
        <taxon>Eukaryota</taxon>
        <taxon>Metazoa</taxon>
        <taxon>Ecdysozoa</taxon>
        <taxon>Arthropoda</taxon>
        <taxon>Hexapoda</taxon>
        <taxon>Insecta</taxon>
        <taxon>Pterygota</taxon>
        <taxon>Neoptera</taxon>
        <taxon>Endopterygota</taxon>
        <taxon>Lepidoptera</taxon>
        <taxon>Glossata</taxon>
        <taxon>Ditrysia</taxon>
        <taxon>Papilionoidea</taxon>
        <taxon>Papilionidae</taxon>
        <taxon>Papilioninae</taxon>
        <taxon>Iphiclides</taxon>
    </lineage>
</organism>
<dbReference type="PRINTS" id="PR00259">
    <property type="entry name" value="TMFOUR"/>
</dbReference>
<dbReference type="PROSITE" id="PS00421">
    <property type="entry name" value="TM4_1"/>
    <property type="match status" value="1"/>
</dbReference>
<dbReference type="PIRSF" id="PIRSF002419">
    <property type="entry name" value="Tetraspanin"/>
    <property type="match status" value="1"/>
</dbReference>
<dbReference type="PANTHER" id="PTHR19282:SF527">
    <property type="entry name" value="TETRASPANIN"/>
    <property type="match status" value="1"/>
</dbReference>
<dbReference type="InterPro" id="IPR018499">
    <property type="entry name" value="Tetraspanin/Peripherin"/>
</dbReference>
<keyword evidence="5 6" id="KW-0472">Membrane</keyword>
<sequence length="252" mass="27756">MEKQKKRKMSLSIINRVAMGMGGAIDSCGRCMKVSLIAINVIIFVGGAFALGIGTWVWVSRSFSSTLMSNNMFIASVGVVVVSGAAMILLSLLGCCGAAKEVKCMLLTYYILVFIIFVVALVGGILQFVFREKVHSTLDREMFASIPYYGVKHEYTKAWDDTQTFLQCCGVRNHNDWNDNVPESCCKEVYPGKRLDCKSSPNPTTMYTDGCLEKTVTFLRENALNVGITAIVMSIIMLLALVFSCGLFVKIE</sequence>